<dbReference type="InterPro" id="IPR025500">
    <property type="entry name" value="DUF4390"/>
</dbReference>
<accession>A0ABZ0S798</accession>
<evidence type="ECO:0000256" key="1">
    <source>
        <dbReference type="SAM" id="MobiDB-lite"/>
    </source>
</evidence>
<evidence type="ECO:0000313" key="3">
    <source>
        <dbReference type="Proteomes" id="UP001432180"/>
    </source>
</evidence>
<dbReference type="EMBL" id="CP121472">
    <property type="protein sequence ID" value="WPL16851.1"/>
    <property type="molecule type" value="Genomic_DNA"/>
</dbReference>
<dbReference type="Pfam" id="PF14334">
    <property type="entry name" value="DUF4390"/>
    <property type="match status" value="1"/>
</dbReference>
<name>A0ABZ0S798_9GAMM</name>
<dbReference type="Proteomes" id="UP001432180">
    <property type="component" value="Chromosome"/>
</dbReference>
<reference evidence="2 3" key="1">
    <citation type="journal article" date="2023" name="Microorganisms">
        <title>Thiorhodovibrio frisius and Trv. litoralis spp. nov., Two Novel Members from a Clade of Fastidious Purple Sulfur Bacteria That Exhibit Unique Red-Shifted Light-Harvesting Capabilities.</title>
        <authorList>
            <person name="Methner A."/>
            <person name="Kuzyk S.B."/>
            <person name="Petersen J."/>
            <person name="Bauer S."/>
            <person name="Brinkmann H."/>
            <person name="Sichau K."/>
            <person name="Wanner G."/>
            <person name="Wolf J."/>
            <person name="Neumann-Schaal M."/>
            <person name="Henke P."/>
            <person name="Tank M."/>
            <person name="Sproer C."/>
            <person name="Bunk B."/>
            <person name="Overmann J."/>
        </authorList>
    </citation>
    <scope>NUCLEOTIDE SEQUENCE [LARGE SCALE GENOMIC DNA]</scope>
    <source>
        <strain evidence="2 3">DSM 6702</strain>
    </source>
</reference>
<feature type="region of interest" description="Disordered" evidence="1">
    <location>
        <begin position="1"/>
        <end position="25"/>
    </location>
</feature>
<organism evidence="2 3">
    <name type="scientific">Thiorhodovibrio winogradskyi</name>
    <dbReference type="NCBI Taxonomy" id="77007"/>
    <lineage>
        <taxon>Bacteria</taxon>
        <taxon>Pseudomonadati</taxon>
        <taxon>Pseudomonadota</taxon>
        <taxon>Gammaproteobacteria</taxon>
        <taxon>Chromatiales</taxon>
        <taxon>Chromatiaceae</taxon>
        <taxon>Thiorhodovibrio</taxon>
    </lineage>
</organism>
<proteinExistence type="predicted"/>
<gene>
    <name evidence="2" type="ORF">Thiowin_01827</name>
</gene>
<protein>
    <recommendedName>
        <fullName evidence="4">DUF4390 domain-containing protein</fullName>
    </recommendedName>
</protein>
<sequence>MKDTQAQMQTPLASTRANRNRARARGQKRPIIHLLIRALVLLSVFSALSAPIPASADFKVLEASTRLEDDHFMLDARIDYRFSDKALEALSNGVPLTLVVHVRVRPDKARLWTDSLVDQSFRYRIRFKPLSESYLVTQLPGTDGRSYVSRDAAIDALGDIRDLHLLDRGRLEPGIDYQVQIRVSLDVERLPLPLRPTAYLHPAWKQASDWTRWPLRP</sequence>
<keyword evidence="3" id="KW-1185">Reference proteome</keyword>
<evidence type="ECO:0000313" key="2">
    <source>
        <dbReference type="EMBL" id="WPL16851.1"/>
    </source>
</evidence>
<feature type="compositionally biased region" description="Polar residues" evidence="1">
    <location>
        <begin position="1"/>
        <end position="15"/>
    </location>
</feature>
<evidence type="ECO:0008006" key="4">
    <source>
        <dbReference type="Google" id="ProtNLM"/>
    </source>
</evidence>